<dbReference type="SUPFAM" id="SSF50494">
    <property type="entry name" value="Trypsin-like serine proteases"/>
    <property type="match status" value="1"/>
</dbReference>
<feature type="domain" description="CUB" evidence="5">
    <location>
        <begin position="18"/>
        <end position="129"/>
    </location>
</feature>
<dbReference type="Proteomes" id="UP001626550">
    <property type="component" value="Unassembled WGS sequence"/>
</dbReference>
<keyword evidence="8" id="KW-1185">Reference proteome</keyword>
<dbReference type="InterPro" id="IPR043504">
    <property type="entry name" value="Peptidase_S1_PA_chymotrypsin"/>
</dbReference>
<dbReference type="Gene3D" id="2.40.10.10">
    <property type="entry name" value="Trypsin-like serine proteases"/>
    <property type="match status" value="2"/>
</dbReference>
<evidence type="ECO:0000256" key="2">
    <source>
        <dbReference type="ARBA" id="ARBA00024195"/>
    </source>
</evidence>
<dbReference type="InterPro" id="IPR009003">
    <property type="entry name" value="Peptidase_S1_PA"/>
</dbReference>
<proteinExistence type="inferred from homology"/>
<evidence type="ECO:0000259" key="5">
    <source>
        <dbReference type="PROSITE" id="PS01180"/>
    </source>
</evidence>
<reference evidence="7 8" key="1">
    <citation type="submission" date="2024-11" db="EMBL/GenBank/DDBJ databases">
        <title>Adaptive evolution of stress response genes in parasites aligns with host niche diversity.</title>
        <authorList>
            <person name="Hahn C."/>
            <person name="Resl P."/>
        </authorList>
    </citation>
    <scope>NUCLEOTIDE SEQUENCE [LARGE SCALE GENOMIC DNA]</scope>
    <source>
        <strain evidence="7">EGGRZ-B1_66</strain>
        <tissue evidence="7">Body</tissue>
    </source>
</reference>
<feature type="signal peptide" evidence="4">
    <location>
        <begin position="1"/>
        <end position="15"/>
    </location>
</feature>
<feature type="chain" id="PRO_5044829125" evidence="4">
    <location>
        <begin position="16"/>
        <end position="340"/>
    </location>
</feature>
<organism evidence="7 8">
    <name type="scientific">Cichlidogyrus casuarinus</name>
    <dbReference type="NCBI Taxonomy" id="1844966"/>
    <lineage>
        <taxon>Eukaryota</taxon>
        <taxon>Metazoa</taxon>
        <taxon>Spiralia</taxon>
        <taxon>Lophotrochozoa</taxon>
        <taxon>Platyhelminthes</taxon>
        <taxon>Monogenea</taxon>
        <taxon>Monopisthocotylea</taxon>
        <taxon>Dactylogyridea</taxon>
        <taxon>Ancyrocephalidae</taxon>
        <taxon>Cichlidogyrus</taxon>
    </lineage>
</organism>
<dbReference type="PROSITE" id="PS50240">
    <property type="entry name" value="TRYPSIN_DOM"/>
    <property type="match status" value="1"/>
</dbReference>
<dbReference type="InterPro" id="IPR001254">
    <property type="entry name" value="Trypsin_dom"/>
</dbReference>
<protein>
    <submittedName>
        <fullName evidence="7">Plasma kallikrein</fullName>
    </submittedName>
</protein>
<dbReference type="CDD" id="cd00190">
    <property type="entry name" value="Tryp_SPc"/>
    <property type="match status" value="1"/>
</dbReference>
<evidence type="ECO:0000256" key="1">
    <source>
        <dbReference type="ARBA" id="ARBA00023157"/>
    </source>
</evidence>
<evidence type="ECO:0000313" key="7">
    <source>
        <dbReference type="EMBL" id="KAL3311952.1"/>
    </source>
</evidence>
<keyword evidence="4" id="KW-0732">Signal</keyword>
<evidence type="ECO:0000256" key="3">
    <source>
        <dbReference type="PROSITE-ProRule" id="PRU00059"/>
    </source>
</evidence>
<name>A0ABD2PYQ9_9PLAT</name>
<comment type="similarity">
    <text evidence="2">Belongs to the peptidase S1 family. CLIP subfamily.</text>
</comment>
<comment type="caution">
    <text evidence="3">Lacks conserved residue(s) required for the propagation of feature annotation.</text>
</comment>
<dbReference type="Pfam" id="PF00431">
    <property type="entry name" value="CUB"/>
    <property type="match status" value="1"/>
</dbReference>
<dbReference type="AlphaFoldDB" id="A0ABD2PYQ9"/>
<dbReference type="SUPFAM" id="SSF49854">
    <property type="entry name" value="Spermadhesin, CUB domain"/>
    <property type="match status" value="1"/>
</dbReference>
<dbReference type="CDD" id="cd00041">
    <property type="entry name" value="CUB"/>
    <property type="match status" value="1"/>
</dbReference>
<dbReference type="PANTHER" id="PTHR24252:SF7">
    <property type="entry name" value="HYALIN"/>
    <property type="match status" value="1"/>
</dbReference>
<dbReference type="SMART" id="SM00020">
    <property type="entry name" value="Tryp_SPc"/>
    <property type="match status" value="1"/>
</dbReference>
<accession>A0ABD2PYQ9</accession>
<evidence type="ECO:0000256" key="4">
    <source>
        <dbReference type="SAM" id="SignalP"/>
    </source>
</evidence>
<gene>
    <name evidence="7" type="primary">KLKB1</name>
    <name evidence="7" type="ORF">Ciccas_009467</name>
</gene>
<dbReference type="InterPro" id="IPR033116">
    <property type="entry name" value="TRYPSIN_SER"/>
</dbReference>
<dbReference type="PANTHER" id="PTHR24252">
    <property type="entry name" value="ACROSIN-RELATED"/>
    <property type="match status" value="1"/>
</dbReference>
<sequence length="340" mass="38180">MRFMIILIITAVISGYDQMSVITQPGEIVSHDGYGKENYPPNTDRKYEIRGKPGYDIVFKFVDLDLEDSNSCFFDYVSISGESMDSVKYFCGSDLPEYPIVIMSEKAYLEFVSDEGNEGRGFTIEWSLRKVFNSEAKSLIEEKNRECGQRPVRSAVIEKRIVGTPNVGEFVVKLGEFNLADEDHGEESATVVEVVIHEAFGERAHFDHDLALMKLEKPGLKSFDRMKSPVCLPAQVEEFSYYKDRCFIAGWGKTSMCKNVPQYRNKITESMICAGHLQGGMDACKGDSGGPLMCYDKSTSCWTQIGVISYGFECALKQVPGLYADVRTQMAWLNQTIASD</sequence>
<dbReference type="EMBL" id="JBJKFK010001942">
    <property type="protein sequence ID" value="KAL3311952.1"/>
    <property type="molecule type" value="Genomic_DNA"/>
</dbReference>
<evidence type="ECO:0000313" key="8">
    <source>
        <dbReference type="Proteomes" id="UP001626550"/>
    </source>
</evidence>
<dbReference type="PRINTS" id="PR00722">
    <property type="entry name" value="CHYMOTRYPSIN"/>
</dbReference>
<keyword evidence="1" id="KW-1015">Disulfide bond</keyword>
<dbReference type="FunFam" id="2.40.10.10:FF:000002">
    <property type="entry name" value="Transmembrane protease serine"/>
    <property type="match status" value="1"/>
</dbReference>
<dbReference type="InterPro" id="IPR035914">
    <property type="entry name" value="Sperma_CUB_dom_sf"/>
</dbReference>
<dbReference type="PROSITE" id="PS00135">
    <property type="entry name" value="TRYPSIN_SER"/>
    <property type="match status" value="1"/>
</dbReference>
<dbReference type="Pfam" id="PF00089">
    <property type="entry name" value="Trypsin"/>
    <property type="match status" value="1"/>
</dbReference>
<evidence type="ECO:0000259" key="6">
    <source>
        <dbReference type="PROSITE" id="PS50240"/>
    </source>
</evidence>
<feature type="domain" description="Peptidase S1" evidence="6">
    <location>
        <begin position="77"/>
        <end position="338"/>
    </location>
</feature>
<dbReference type="InterPro" id="IPR001314">
    <property type="entry name" value="Peptidase_S1A"/>
</dbReference>
<dbReference type="SMART" id="SM00042">
    <property type="entry name" value="CUB"/>
    <property type="match status" value="1"/>
</dbReference>
<dbReference type="InterPro" id="IPR000859">
    <property type="entry name" value="CUB_dom"/>
</dbReference>
<dbReference type="PROSITE" id="PS01180">
    <property type="entry name" value="CUB"/>
    <property type="match status" value="1"/>
</dbReference>
<dbReference type="Gene3D" id="2.60.120.290">
    <property type="entry name" value="Spermadhesin, CUB domain"/>
    <property type="match status" value="1"/>
</dbReference>
<comment type="caution">
    <text evidence="7">The sequence shown here is derived from an EMBL/GenBank/DDBJ whole genome shotgun (WGS) entry which is preliminary data.</text>
</comment>